<gene>
    <name evidence="1" type="ORF">METZ01_LOCUS380433</name>
</gene>
<sequence length="26" mass="2989">MLTQQENERLSHVGPGTAIGDLFRRY</sequence>
<proteinExistence type="predicted"/>
<feature type="non-terminal residue" evidence="1">
    <location>
        <position position="26"/>
    </location>
</feature>
<evidence type="ECO:0000313" key="1">
    <source>
        <dbReference type="EMBL" id="SVD27579.1"/>
    </source>
</evidence>
<accession>A0A382TZV2</accession>
<dbReference type="EMBL" id="UINC01140437">
    <property type="protein sequence ID" value="SVD27579.1"/>
    <property type="molecule type" value="Genomic_DNA"/>
</dbReference>
<reference evidence="1" key="1">
    <citation type="submission" date="2018-05" db="EMBL/GenBank/DDBJ databases">
        <authorList>
            <person name="Lanie J.A."/>
            <person name="Ng W.-L."/>
            <person name="Kazmierczak K.M."/>
            <person name="Andrzejewski T.M."/>
            <person name="Davidsen T.M."/>
            <person name="Wayne K.J."/>
            <person name="Tettelin H."/>
            <person name="Glass J.I."/>
            <person name="Rusch D."/>
            <person name="Podicherti R."/>
            <person name="Tsui H.-C.T."/>
            <person name="Winkler M.E."/>
        </authorList>
    </citation>
    <scope>NUCLEOTIDE SEQUENCE</scope>
</reference>
<organism evidence="1">
    <name type="scientific">marine metagenome</name>
    <dbReference type="NCBI Taxonomy" id="408172"/>
    <lineage>
        <taxon>unclassified sequences</taxon>
        <taxon>metagenomes</taxon>
        <taxon>ecological metagenomes</taxon>
    </lineage>
</organism>
<dbReference type="AlphaFoldDB" id="A0A382TZV2"/>
<name>A0A382TZV2_9ZZZZ</name>
<protein>
    <submittedName>
        <fullName evidence="1">Uncharacterized protein</fullName>
    </submittedName>
</protein>